<comment type="caution">
    <text evidence="1">The sequence shown here is derived from an EMBL/GenBank/DDBJ whole genome shotgun (WGS) entry which is preliminary data.</text>
</comment>
<gene>
    <name evidence="1" type="ORF">GCM10009727_50970</name>
</gene>
<evidence type="ECO:0000313" key="2">
    <source>
        <dbReference type="Proteomes" id="UP001501020"/>
    </source>
</evidence>
<dbReference type="Gene3D" id="3.30.530.20">
    <property type="match status" value="1"/>
</dbReference>
<reference evidence="1 2" key="1">
    <citation type="journal article" date="2019" name="Int. J. Syst. Evol. Microbiol.">
        <title>The Global Catalogue of Microorganisms (GCM) 10K type strain sequencing project: providing services to taxonomists for standard genome sequencing and annotation.</title>
        <authorList>
            <consortium name="The Broad Institute Genomics Platform"/>
            <consortium name="The Broad Institute Genome Sequencing Center for Infectious Disease"/>
            <person name="Wu L."/>
            <person name="Ma J."/>
        </authorList>
    </citation>
    <scope>NUCLEOTIDE SEQUENCE [LARGE SCALE GENOMIC DNA]</scope>
    <source>
        <strain evidence="1 2">JCM 13850</strain>
    </source>
</reference>
<dbReference type="EMBL" id="BAAAMR010000048">
    <property type="protein sequence ID" value="GAA2148204.1"/>
    <property type="molecule type" value="Genomic_DNA"/>
</dbReference>
<keyword evidence="2" id="KW-1185">Reference proteome</keyword>
<name>A0ABN2ZV66_9ACTN</name>
<dbReference type="SUPFAM" id="SSF55961">
    <property type="entry name" value="Bet v1-like"/>
    <property type="match status" value="1"/>
</dbReference>
<dbReference type="InterPro" id="IPR019587">
    <property type="entry name" value="Polyketide_cyclase/dehydratase"/>
</dbReference>
<proteinExistence type="predicted"/>
<dbReference type="Pfam" id="PF10604">
    <property type="entry name" value="Polyketide_cyc2"/>
    <property type="match status" value="1"/>
</dbReference>
<protein>
    <submittedName>
        <fullName evidence="1">SRPBCC family protein</fullName>
    </submittedName>
</protein>
<dbReference type="InterPro" id="IPR023393">
    <property type="entry name" value="START-like_dom_sf"/>
</dbReference>
<dbReference type="CDD" id="cd07812">
    <property type="entry name" value="SRPBCC"/>
    <property type="match status" value="1"/>
</dbReference>
<sequence>MPFEQPIATGRITVNASPAAVYRIVSDPTVMITFAEEAYRARWLGRTTRAAVGARFRGYNRKGRRRWFTNCTVTDVRENERFAYDVDTPFGLPISRWQYDITPAEDGGGCTVTETNWLRVPPWFIPLAIALTGTADRPAHNTRNIATTLGRLKAHLEATHEDQPST</sequence>
<accession>A0ABN2ZV66</accession>
<dbReference type="Proteomes" id="UP001501020">
    <property type="component" value="Unassembled WGS sequence"/>
</dbReference>
<organism evidence="1 2">
    <name type="scientific">Actinomadura napierensis</name>
    <dbReference type="NCBI Taxonomy" id="267854"/>
    <lineage>
        <taxon>Bacteria</taxon>
        <taxon>Bacillati</taxon>
        <taxon>Actinomycetota</taxon>
        <taxon>Actinomycetes</taxon>
        <taxon>Streptosporangiales</taxon>
        <taxon>Thermomonosporaceae</taxon>
        <taxon>Actinomadura</taxon>
    </lineage>
</organism>
<evidence type="ECO:0000313" key="1">
    <source>
        <dbReference type="EMBL" id="GAA2148204.1"/>
    </source>
</evidence>